<dbReference type="PANTHER" id="PTHR21461">
    <property type="entry name" value="GLYCOSYLTRANSFERASE FAMILY 92 PROTEIN"/>
    <property type="match status" value="1"/>
</dbReference>
<dbReference type="GO" id="GO:0016757">
    <property type="term" value="F:glycosyltransferase activity"/>
    <property type="evidence" value="ECO:0007669"/>
    <property type="project" value="TreeGrafter"/>
</dbReference>
<proteinExistence type="predicted"/>
<name>A0A813KMN9_POLGL</name>
<gene>
    <name evidence="4" type="ORF">PGLA2088_LOCUS34333</name>
</gene>
<dbReference type="Proteomes" id="UP000626109">
    <property type="component" value="Unassembled WGS sequence"/>
</dbReference>
<keyword evidence="2" id="KW-0812">Transmembrane</keyword>
<evidence type="ECO:0000256" key="1">
    <source>
        <dbReference type="ARBA" id="ARBA00004167"/>
    </source>
</evidence>
<dbReference type="AlphaFoldDB" id="A0A813KMN9"/>
<comment type="caution">
    <text evidence="4">The sequence shown here is derived from an EMBL/GenBank/DDBJ whole genome shotgun (WGS) entry which is preliminary data.</text>
</comment>
<evidence type="ECO:0000256" key="3">
    <source>
        <dbReference type="ARBA" id="ARBA00022989"/>
    </source>
</evidence>
<evidence type="ECO:0000313" key="4">
    <source>
        <dbReference type="EMBL" id="CAE8706951.1"/>
    </source>
</evidence>
<keyword evidence="3" id="KW-0472">Membrane</keyword>
<dbReference type="GO" id="GO:0016020">
    <property type="term" value="C:membrane"/>
    <property type="evidence" value="ECO:0007669"/>
    <property type="project" value="UniProtKB-SubCell"/>
</dbReference>
<dbReference type="EMBL" id="CAJNNW010031284">
    <property type="protein sequence ID" value="CAE8706951.1"/>
    <property type="molecule type" value="Genomic_DNA"/>
</dbReference>
<accession>A0A813KMN9</accession>
<dbReference type="GO" id="GO:0005737">
    <property type="term" value="C:cytoplasm"/>
    <property type="evidence" value="ECO:0007669"/>
    <property type="project" value="TreeGrafter"/>
</dbReference>
<dbReference type="PANTHER" id="PTHR21461:SF69">
    <property type="entry name" value="GLYCOSYLTRANSFERASE FAMILY 92 PROTEIN"/>
    <property type="match status" value="1"/>
</dbReference>
<evidence type="ECO:0000256" key="2">
    <source>
        <dbReference type="ARBA" id="ARBA00022692"/>
    </source>
</evidence>
<reference evidence="4" key="1">
    <citation type="submission" date="2021-02" db="EMBL/GenBank/DDBJ databases">
        <authorList>
            <person name="Dougan E. K."/>
            <person name="Rhodes N."/>
            <person name="Thang M."/>
            <person name="Chan C."/>
        </authorList>
    </citation>
    <scope>NUCLEOTIDE SEQUENCE</scope>
</reference>
<evidence type="ECO:0008006" key="6">
    <source>
        <dbReference type="Google" id="ProtNLM"/>
    </source>
</evidence>
<protein>
    <recommendedName>
        <fullName evidence="6">Glycosyltransferase family 92 protein</fullName>
    </recommendedName>
</protein>
<keyword evidence="3" id="KW-1133">Transmembrane helix</keyword>
<organism evidence="4 5">
    <name type="scientific">Polarella glacialis</name>
    <name type="common">Dinoflagellate</name>
    <dbReference type="NCBI Taxonomy" id="89957"/>
    <lineage>
        <taxon>Eukaryota</taxon>
        <taxon>Sar</taxon>
        <taxon>Alveolata</taxon>
        <taxon>Dinophyceae</taxon>
        <taxon>Suessiales</taxon>
        <taxon>Suessiaceae</taxon>
        <taxon>Polarella</taxon>
    </lineage>
</organism>
<comment type="subcellular location">
    <subcellularLocation>
        <location evidence="1">Membrane</location>
        <topology evidence="1">Single-pass membrane protein</topology>
    </subcellularLocation>
</comment>
<evidence type="ECO:0000313" key="5">
    <source>
        <dbReference type="Proteomes" id="UP000626109"/>
    </source>
</evidence>
<sequence length="783" mass="84759">MGVIETLCRGSSCPLLISEPAALLAAAEPGTRFLPDVCGPAGVTPWNKSVLTAGFQAPGIASLYAAPAFWALYGSAARPALISSTRPHLPEPSILLQAGHPLSGLHVAKFLEVSGSSEGQSPGRTTCLNALLSLRSWLAGIDSDAETAGIDALGFNWLEKAIMLPIEMEWRPCVAEAAKIGLQILRARRRQWHPLQRKLVHRLRAVAAIALPTAEVASSSLANSPASSLSVSSRASRGGARALPTRLGCGAAAGAVLTRSLADAGVEWIVLGASILSSHVSAQELARGRASAWHLELAVHLQLHGKCVLISEELGSPVLLPLPHAFLVSWRCSFRRADAEPSSALSVAATAVSFTGSVVVVSCAWPAGLGDPGTAGELFVSLGRVDDSTWDLVDVPLCAGKSLLGRRRRRRANVSVCTAPFSAMQDESRDHAVQQWIEYHRLVGVDRFLIYDYDLSLERALSRFTTTPNDSFAVHYFPRWSIIFGEALDSAANSDNPNGGFFSRDLLEPLANSHCLFASRGESDYVLLLHRHDEYIAFGPGISKGTRRPSMLAVLRQLRSLRSRMASLEVPWLIFAGNLSKRSPYVVESWALRQRFASLDYPPAGVGSRRQSLRRSGSPLVNPDNVLELLSSHWARGRPGTLHLDSSSVPAGLRVHHYMDLHGPRACLEQDTLNPCATQDFGASWALPWLRTALPPPESLAQWLPAFWCFEAVPEHRRLVVMTFCCSPTAQSRNASNFWSSNCWVVQGNPSVCCGDGFDTEAARMMGEDSWAEIETLVSQNVF</sequence>